<evidence type="ECO:0000313" key="5">
    <source>
        <dbReference type="WBParaSite" id="EgrG_000510000"/>
    </source>
</evidence>
<dbReference type="Pfam" id="PF00536">
    <property type="entry name" value="SAM_1"/>
    <property type="match status" value="1"/>
</dbReference>
<reference evidence="5" key="3">
    <citation type="submission" date="2020-10" db="UniProtKB">
        <authorList>
            <consortium name="WormBaseParasite"/>
        </authorList>
    </citation>
    <scope>IDENTIFICATION</scope>
</reference>
<feature type="compositionally biased region" description="Basic and acidic residues" evidence="1">
    <location>
        <begin position="192"/>
        <end position="201"/>
    </location>
</feature>
<organism evidence="3">
    <name type="scientific">Echinococcus granulosus</name>
    <name type="common">Hydatid tapeworm</name>
    <dbReference type="NCBI Taxonomy" id="6210"/>
    <lineage>
        <taxon>Eukaryota</taxon>
        <taxon>Metazoa</taxon>
        <taxon>Spiralia</taxon>
        <taxon>Lophotrochozoa</taxon>
        <taxon>Platyhelminthes</taxon>
        <taxon>Cestoda</taxon>
        <taxon>Eucestoda</taxon>
        <taxon>Cyclophyllidea</taxon>
        <taxon>Taeniidae</taxon>
        <taxon>Echinococcus</taxon>
        <taxon>Echinococcus granulosus group</taxon>
    </lineage>
</organism>
<gene>
    <name evidence="3" type="ORF">EgrG_000510000</name>
</gene>
<evidence type="ECO:0000259" key="2">
    <source>
        <dbReference type="SMART" id="SM00454"/>
    </source>
</evidence>
<feature type="compositionally biased region" description="Polar residues" evidence="1">
    <location>
        <begin position="216"/>
        <end position="230"/>
    </location>
</feature>
<name>A0A068WI81_ECHGR</name>
<dbReference type="Proteomes" id="UP000492820">
    <property type="component" value="Unassembled WGS sequence"/>
</dbReference>
<reference evidence="3" key="2">
    <citation type="submission" date="2014-06" db="EMBL/GenBank/DDBJ databases">
        <authorList>
            <person name="Aslett M."/>
        </authorList>
    </citation>
    <scope>NUCLEOTIDE SEQUENCE</scope>
</reference>
<sequence length="358" mass="38704">MGKNRRRVNVRNRFSLYSFSAEVRDPEPAASSATRRRSSSTTPRKAQDSRDTPSKSPRTRSRSSIEASKSPRTARAAQVVVKEASGKGTEVRKRRRKKASTTNPSRTGNIGEAATQEIAQKDTEIPAQEREPVGVSSTASGTVSEKSSSISSDQEETKARSEVIESSPLDSGSDLPKIGHMPSQGSSLARTARGEMTRTELESSAVATESAPHRGLTSSPALSESATTPKSPEEATRSKLYSTSVYKAPTTSGTTTRSQRSFLMPPPRGSVRSWTTEQVAQLLRETPCCAPYAKAFVENEIDGEALALLKYSHFVEPPLNMKVGHAAKFASRVLQLADNPSTTFHPSSFIASFLGRKK</sequence>
<dbReference type="PANTHER" id="PTHR12247">
    <property type="entry name" value="POLYCOMB GROUP PROTEIN"/>
    <property type="match status" value="1"/>
</dbReference>
<dbReference type="InterPro" id="IPR050548">
    <property type="entry name" value="PcG_chromatin_remod_factors"/>
</dbReference>
<dbReference type="AlphaFoldDB" id="A0A068WI81"/>
<evidence type="ECO:0000313" key="4">
    <source>
        <dbReference type="Proteomes" id="UP000492820"/>
    </source>
</evidence>
<proteinExistence type="predicted"/>
<dbReference type="SUPFAM" id="SSF47769">
    <property type="entry name" value="SAM/Pointed domain"/>
    <property type="match status" value="1"/>
</dbReference>
<dbReference type="GO" id="GO:0045892">
    <property type="term" value="P:negative regulation of DNA-templated transcription"/>
    <property type="evidence" value="ECO:0007669"/>
    <property type="project" value="TreeGrafter"/>
</dbReference>
<evidence type="ECO:0000256" key="1">
    <source>
        <dbReference type="SAM" id="MobiDB-lite"/>
    </source>
</evidence>
<dbReference type="GO" id="GO:0005634">
    <property type="term" value="C:nucleus"/>
    <property type="evidence" value="ECO:0007669"/>
    <property type="project" value="TreeGrafter"/>
</dbReference>
<feature type="region of interest" description="Disordered" evidence="1">
    <location>
        <begin position="1"/>
        <end position="271"/>
    </location>
</feature>
<dbReference type="GO" id="GO:0042393">
    <property type="term" value="F:histone binding"/>
    <property type="evidence" value="ECO:0007669"/>
    <property type="project" value="TreeGrafter"/>
</dbReference>
<dbReference type="WBParaSite" id="EgrG_000510000">
    <property type="protein sequence ID" value="EgrG_000510000"/>
    <property type="gene ID" value="EgrG_000510000"/>
</dbReference>
<feature type="compositionally biased region" description="Low complexity" evidence="1">
    <location>
        <begin position="250"/>
        <end position="261"/>
    </location>
</feature>
<dbReference type="Gene3D" id="1.10.150.50">
    <property type="entry name" value="Transcription Factor, Ets-1"/>
    <property type="match status" value="1"/>
</dbReference>
<feature type="domain" description="SAM" evidence="2">
    <location>
        <begin position="271"/>
        <end position="339"/>
    </location>
</feature>
<reference evidence="3 4" key="1">
    <citation type="journal article" date="2013" name="Nature">
        <title>The genomes of four tapeworm species reveal adaptations to parasitism.</title>
        <authorList>
            <person name="Tsai I.J."/>
            <person name="Zarowiecki M."/>
            <person name="Holroyd N."/>
            <person name="Garciarrubio A."/>
            <person name="Sanchez-Flores A."/>
            <person name="Brooks K.L."/>
            <person name="Tracey A."/>
            <person name="Bobes R.J."/>
            <person name="Fragoso G."/>
            <person name="Sciutto E."/>
            <person name="Aslett M."/>
            <person name="Beasley H."/>
            <person name="Bennett H.M."/>
            <person name="Cai J."/>
            <person name="Camicia F."/>
            <person name="Clark R."/>
            <person name="Cucher M."/>
            <person name="De Silva N."/>
            <person name="Day T.A."/>
            <person name="Deplazes P."/>
            <person name="Estrada K."/>
            <person name="Fernandez C."/>
            <person name="Holland P.W."/>
            <person name="Hou J."/>
            <person name="Hu S."/>
            <person name="Huckvale T."/>
            <person name="Hung S.S."/>
            <person name="Kamenetzky L."/>
            <person name="Keane J.A."/>
            <person name="Kiss F."/>
            <person name="Koziol U."/>
            <person name="Lambert O."/>
            <person name="Liu K."/>
            <person name="Luo X."/>
            <person name="Luo Y."/>
            <person name="Macchiaroli N."/>
            <person name="Nichol S."/>
            <person name="Paps J."/>
            <person name="Parkinson J."/>
            <person name="Pouchkina-Stantcheva N."/>
            <person name="Riddiford N."/>
            <person name="Rosenzvit M."/>
            <person name="Salinas G."/>
            <person name="Wasmuth J.D."/>
            <person name="Zamanian M."/>
            <person name="Zheng Y."/>
            <person name="Cai X."/>
            <person name="Soberon X."/>
            <person name="Olson P.D."/>
            <person name="Laclette J.P."/>
            <person name="Brehm K."/>
            <person name="Berriman M."/>
            <person name="Garciarrubio A."/>
            <person name="Bobes R.J."/>
            <person name="Fragoso G."/>
            <person name="Sanchez-Flores A."/>
            <person name="Estrada K."/>
            <person name="Cevallos M.A."/>
            <person name="Morett E."/>
            <person name="Gonzalez V."/>
            <person name="Portillo T."/>
            <person name="Ochoa-Leyva A."/>
            <person name="Jose M.V."/>
            <person name="Sciutto E."/>
            <person name="Landa A."/>
            <person name="Jimenez L."/>
            <person name="Valdes V."/>
            <person name="Carrero J.C."/>
            <person name="Larralde C."/>
            <person name="Morales-Montor J."/>
            <person name="Limon-Lason J."/>
            <person name="Soberon X."/>
            <person name="Laclette J.P."/>
        </authorList>
    </citation>
    <scope>NUCLEOTIDE SEQUENCE [LARGE SCALE GENOMIC DNA]</scope>
</reference>
<dbReference type="InterPro" id="IPR001660">
    <property type="entry name" value="SAM"/>
</dbReference>
<protein>
    <submittedName>
        <fullName evidence="3 5">Sterile alpha motif type</fullName>
    </submittedName>
</protein>
<accession>A0A068WI81</accession>
<dbReference type="GO" id="GO:0003682">
    <property type="term" value="F:chromatin binding"/>
    <property type="evidence" value="ECO:0007669"/>
    <property type="project" value="TreeGrafter"/>
</dbReference>
<feature type="compositionally biased region" description="Basic residues" evidence="1">
    <location>
        <begin position="1"/>
        <end position="10"/>
    </location>
</feature>
<dbReference type="EMBL" id="LK028579">
    <property type="protein sequence ID" value="CDS19762.1"/>
    <property type="molecule type" value="Genomic_DNA"/>
</dbReference>
<dbReference type="SMART" id="SM00454">
    <property type="entry name" value="SAM"/>
    <property type="match status" value="1"/>
</dbReference>
<dbReference type="OrthoDB" id="2390104at2759"/>
<evidence type="ECO:0000313" key="3">
    <source>
        <dbReference type="EMBL" id="CDS19762.1"/>
    </source>
</evidence>
<feature type="compositionally biased region" description="Basic and acidic residues" evidence="1">
    <location>
        <begin position="119"/>
        <end position="132"/>
    </location>
</feature>
<dbReference type="InterPro" id="IPR013761">
    <property type="entry name" value="SAM/pointed_sf"/>
</dbReference>
<feature type="compositionally biased region" description="Low complexity" evidence="1">
    <location>
        <begin position="133"/>
        <end position="152"/>
    </location>
</feature>